<dbReference type="GeneID" id="54357101"/>
<evidence type="ECO:0000313" key="2">
    <source>
        <dbReference type="Proteomes" id="UP000504637"/>
    </source>
</evidence>
<evidence type="ECO:0000313" key="3">
    <source>
        <dbReference type="RefSeq" id="XP_033462603.1"/>
    </source>
</evidence>
<name>A0A6J3MFB7_9PEZI</name>
<keyword evidence="2" id="KW-1185">Reference proteome</keyword>
<gene>
    <name evidence="3" type="ORF">K489DRAFT_161819</name>
</gene>
<feature type="compositionally biased region" description="Pro residues" evidence="1">
    <location>
        <begin position="194"/>
        <end position="210"/>
    </location>
</feature>
<feature type="compositionally biased region" description="Low complexity" evidence="1">
    <location>
        <begin position="238"/>
        <end position="249"/>
    </location>
</feature>
<dbReference type="RefSeq" id="XP_033462603.1">
    <property type="nucleotide sequence ID" value="XM_033599302.1"/>
</dbReference>
<reference evidence="3" key="1">
    <citation type="submission" date="2020-01" db="EMBL/GenBank/DDBJ databases">
        <authorList>
            <consortium name="DOE Joint Genome Institute"/>
            <person name="Haridas S."/>
            <person name="Albert R."/>
            <person name="Binder M."/>
            <person name="Bloem J."/>
            <person name="Labutti K."/>
            <person name="Salamov A."/>
            <person name="Andreopoulos B."/>
            <person name="Baker S.E."/>
            <person name="Barry K."/>
            <person name="Bills G."/>
            <person name="Bluhm B.H."/>
            <person name="Cannon C."/>
            <person name="Castanera R."/>
            <person name="Culley D.E."/>
            <person name="Daum C."/>
            <person name="Ezra D."/>
            <person name="Gonzalez J.B."/>
            <person name="Henrissat B."/>
            <person name="Kuo A."/>
            <person name="Liang C."/>
            <person name="Lipzen A."/>
            <person name="Lutzoni F."/>
            <person name="Magnuson J."/>
            <person name="Mondo S."/>
            <person name="Nolan M."/>
            <person name="Ohm R."/>
            <person name="Pangilinan J."/>
            <person name="Park H.-J."/>
            <person name="Ramirez L."/>
            <person name="Alfaro M."/>
            <person name="Sun H."/>
            <person name="Tritt A."/>
            <person name="Yoshinaga Y."/>
            <person name="Zwiers L.-H."/>
            <person name="Turgeon B.G."/>
            <person name="Goodwin S.B."/>
            <person name="Spatafora J.W."/>
            <person name="Crous P.W."/>
            <person name="Grigoriev I.V."/>
        </authorList>
    </citation>
    <scope>NUCLEOTIDE SEQUENCE</scope>
    <source>
        <strain evidence="3">CBS 342.82</strain>
    </source>
</reference>
<protein>
    <submittedName>
        <fullName evidence="3">Uncharacterized protein</fullName>
    </submittedName>
</protein>
<dbReference type="AlphaFoldDB" id="A0A6J3MFB7"/>
<feature type="compositionally biased region" description="Polar residues" evidence="1">
    <location>
        <begin position="123"/>
        <end position="134"/>
    </location>
</feature>
<dbReference type="Proteomes" id="UP000504637">
    <property type="component" value="Unplaced"/>
</dbReference>
<feature type="region of interest" description="Disordered" evidence="1">
    <location>
        <begin position="122"/>
        <end position="174"/>
    </location>
</feature>
<reference evidence="3" key="3">
    <citation type="submission" date="2025-08" db="UniProtKB">
        <authorList>
            <consortium name="RefSeq"/>
        </authorList>
    </citation>
    <scope>IDENTIFICATION</scope>
    <source>
        <strain evidence="3">CBS 342.82</strain>
    </source>
</reference>
<sequence length="310" mass="35293">MMDNRSNTQNLVNSSIQLRFADCNNDGIVAIVKKICDRKDLQSYCILYYHLYNTDSLHLLPRVRRQHVPQRCPLSTLHHLESTIRLAADKEFLRQRLARKKKAPRNWFFATPLSRRNHRVHATNASIDQQPQQTSNKSNESEDDDDSSITVSTPYNHHHHNLSSPSTPPASTHHTKSLMVILRSPALRQTPSPQAVPPYMPSPPSTPPTPCKTLVVKSPLPAKKRQKQKSSNIRRRSSQSIKVASSISKPARREMKSLVVRLCLSKNKTRIFGGNRCEMDSGDRNSISEENMLRSVALGLRARSRHLDHR</sequence>
<feature type="region of interest" description="Disordered" evidence="1">
    <location>
        <begin position="189"/>
        <end position="251"/>
    </location>
</feature>
<evidence type="ECO:0000256" key="1">
    <source>
        <dbReference type="SAM" id="MobiDB-lite"/>
    </source>
</evidence>
<organism evidence="3">
    <name type="scientific">Dissoconium aciculare CBS 342.82</name>
    <dbReference type="NCBI Taxonomy" id="1314786"/>
    <lineage>
        <taxon>Eukaryota</taxon>
        <taxon>Fungi</taxon>
        <taxon>Dikarya</taxon>
        <taxon>Ascomycota</taxon>
        <taxon>Pezizomycotina</taxon>
        <taxon>Dothideomycetes</taxon>
        <taxon>Dothideomycetidae</taxon>
        <taxon>Mycosphaerellales</taxon>
        <taxon>Dissoconiaceae</taxon>
        <taxon>Dissoconium</taxon>
    </lineage>
</organism>
<feature type="compositionally biased region" description="Low complexity" evidence="1">
    <location>
        <begin position="163"/>
        <end position="172"/>
    </location>
</feature>
<reference evidence="3" key="2">
    <citation type="submission" date="2020-04" db="EMBL/GenBank/DDBJ databases">
        <authorList>
            <consortium name="NCBI Genome Project"/>
        </authorList>
    </citation>
    <scope>NUCLEOTIDE SEQUENCE</scope>
    <source>
        <strain evidence="3">CBS 342.82</strain>
    </source>
</reference>
<feature type="compositionally biased region" description="Basic residues" evidence="1">
    <location>
        <begin position="222"/>
        <end position="237"/>
    </location>
</feature>
<accession>A0A6J3MFB7</accession>
<proteinExistence type="predicted"/>